<evidence type="ECO:0000259" key="4">
    <source>
        <dbReference type="PROSITE" id="PS51718"/>
    </source>
</evidence>
<dbReference type="RefSeq" id="XP_033692210.1">
    <property type="nucleotide sequence ID" value="XM_033830764.1"/>
</dbReference>
<accession>A0A6A6J3J2</accession>
<dbReference type="InterPro" id="IPR022812">
    <property type="entry name" value="Dynamin"/>
</dbReference>
<dbReference type="FunFam" id="3.40.50.300:FF:001425">
    <property type="entry name" value="Dynamin GTPase, putative"/>
    <property type="match status" value="1"/>
</dbReference>
<dbReference type="CDD" id="cd08771">
    <property type="entry name" value="DLP_1"/>
    <property type="match status" value="1"/>
</dbReference>
<feature type="domain" description="GED" evidence="3">
    <location>
        <begin position="657"/>
        <end position="749"/>
    </location>
</feature>
<dbReference type="InterPro" id="IPR020850">
    <property type="entry name" value="GED_dom"/>
</dbReference>
<keyword evidence="6" id="KW-1185">Reference proteome</keyword>
<proteinExistence type="predicted"/>
<dbReference type="PANTHER" id="PTHR11566">
    <property type="entry name" value="DYNAMIN"/>
    <property type="match status" value="1"/>
</dbReference>
<reference evidence="5" key="1">
    <citation type="journal article" date="2020" name="Stud. Mycol.">
        <title>101 Dothideomycetes genomes: a test case for predicting lifestyles and emergence of pathogens.</title>
        <authorList>
            <person name="Haridas S."/>
            <person name="Albert R."/>
            <person name="Binder M."/>
            <person name="Bloem J."/>
            <person name="Labutti K."/>
            <person name="Salamov A."/>
            <person name="Andreopoulos B."/>
            <person name="Baker S."/>
            <person name="Barry K."/>
            <person name="Bills G."/>
            <person name="Bluhm B."/>
            <person name="Cannon C."/>
            <person name="Castanera R."/>
            <person name="Culley D."/>
            <person name="Daum C."/>
            <person name="Ezra D."/>
            <person name="Gonzalez J."/>
            <person name="Henrissat B."/>
            <person name="Kuo A."/>
            <person name="Liang C."/>
            <person name="Lipzen A."/>
            <person name="Lutzoni F."/>
            <person name="Magnuson J."/>
            <person name="Mondo S."/>
            <person name="Nolan M."/>
            <person name="Ohm R."/>
            <person name="Pangilinan J."/>
            <person name="Park H.-J."/>
            <person name="Ramirez L."/>
            <person name="Alfaro M."/>
            <person name="Sun H."/>
            <person name="Tritt A."/>
            <person name="Yoshinaga Y."/>
            <person name="Zwiers L.-H."/>
            <person name="Turgeon B."/>
            <person name="Goodwin S."/>
            <person name="Spatafora J."/>
            <person name="Crous P."/>
            <person name="Grigoriev I."/>
        </authorList>
    </citation>
    <scope>NUCLEOTIDE SEQUENCE</scope>
    <source>
        <strain evidence="5">CBS 122368</strain>
    </source>
</reference>
<dbReference type="InterPro" id="IPR027417">
    <property type="entry name" value="P-loop_NTPase"/>
</dbReference>
<dbReference type="InterPro" id="IPR000375">
    <property type="entry name" value="Dynamin_stalk"/>
</dbReference>
<dbReference type="GO" id="GO:0005739">
    <property type="term" value="C:mitochondrion"/>
    <property type="evidence" value="ECO:0007669"/>
    <property type="project" value="TreeGrafter"/>
</dbReference>
<dbReference type="GeneID" id="54584094"/>
<evidence type="ECO:0000313" key="6">
    <source>
        <dbReference type="Proteomes" id="UP000800094"/>
    </source>
</evidence>
<keyword evidence="2" id="KW-0342">GTP-binding</keyword>
<name>A0A6A6J3J2_9PLEO</name>
<dbReference type="Proteomes" id="UP000800094">
    <property type="component" value="Unassembled WGS sequence"/>
</dbReference>
<evidence type="ECO:0008006" key="7">
    <source>
        <dbReference type="Google" id="ProtNLM"/>
    </source>
</evidence>
<protein>
    <recommendedName>
        <fullName evidence="7">Dynamin family protein</fullName>
    </recommendedName>
</protein>
<keyword evidence="1" id="KW-0547">Nucleotide-binding</keyword>
<evidence type="ECO:0000256" key="2">
    <source>
        <dbReference type="ARBA" id="ARBA00023134"/>
    </source>
</evidence>
<organism evidence="5 6">
    <name type="scientific">Trematosphaeria pertusa</name>
    <dbReference type="NCBI Taxonomy" id="390896"/>
    <lineage>
        <taxon>Eukaryota</taxon>
        <taxon>Fungi</taxon>
        <taxon>Dikarya</taxon>
        <taxon>Ascomycota</taxon>
        <taxon>Pezizomycotina</taxon>
        <taxon>Dothideomycetes</taxon>
        <taxon>Pleosporomycetidae</taxon>
        <taxon>Pleosporales</taxon>
        <taxon>Massarineae</taxon>
        <taxon>Trematosphaeriaceae</taxon>
        <taxon>Trematosphaeria</taxon>
    </lineage>
</organism>
<dbReference type="Gene3D" id="3.40.50.300">
    <property type="entry name" value="P-loop containing nucleotide triphosphate hydrolases"/>
    <property type="match status" value="1"/>
</dbReference>
<dbReference type="OrthoDB" id="415706at2759"/>
<dbReference type="GO" id="GO:0006897">
    <property type="term" value="P:endocytosis"/>
    <property type="evidence" value="ECO:0007669"/>
    <property type="project" value="TreeGrafter"/>
</dbReference>
<dbReference type="EMBL" id="ML987189">
    <property type="protein sequence ID" value="KAF2257206.1"/>
    <property type="molecule type" value="Genomic_DNA"/>
</dbReference>
<dbReference type="SMART" id="SM00053">
    <property type="entry name" value="DYNc"/>
    <property type="match status" value="1"/>
</dbReference>
<dbReference type="GO" id="GO:0005874">
    <property type="term" value="C:microtubule"/>
    <property type="evidence" value="ECO:0007669"/>
    <property type="project" value="TreeGrafter"/>
</dbReference>
<dbReference type="PROSITE" id="PS51718">
    <property type="entry name" value="G_DYNAMIN_2"/>
    <property type="match status" value="1"/>
</dbReference>
<feature type="domain" description="Dynamin-type G" evidence="4">
    <location>
        <begin position="59"/>
        <end position="347"/>
    </location>
</feature>
<dbReference type="Pfam" id="PF00350">
    <property type="entry name" value="Dynamin_N"/>
    <property type="match status" value="1"/>
</dbReference>
<dbReference type="PANTHER" id="PTHR11566:SF66">
    <property type="entry name" value="INTERFERON-INDUCED GTP-BINDING PROTEIN MX"/>
    <property type="match status" value="1"/>
</dbReference>
<dbReference type="GO" id="GO:0048312">
    <property type="term" value="P:intracellular distribution of mitochondria"/>
    <property type="evidence" value="ECO:0007669"/>
    <property type="project" value="TreeGrafter"/>
</dbReference>
<dbReference type="GO" id="GO:0016559">
    <property type="term" value="P:peroxisome fission"/>
    <property type="evidence" value="ECO:0007669"/>
    <property type="project" value="TreeGrafter"/>
</dbReference>
<dbReference type="InterPro" id="IPR001401">
    <property type="entry name" value="Dynamin_GTPase"/>
</dbReference>
<sequence length="750" mass="84836">MSTEGSSDSEWDGAATPITPVVIDPTAVTTSSLKALQSGDQRKVLDIVDKLRRTGLSGIVELPQIVVCGDQSSGKSSVLEAITEIPFPRKENLCTRFATEIILRRSPASTISITITPDKLRPKQEQAKLKAFNRSINDFKQLPDIIEEATQAMGLGVVGGINSKAFARDVLSVQIDGPDRPQLTLVDLPGLIHSTNKAQTETDKELILNLVKEYMSNPRTIILAVVSAKNDYANQIILNYARKIDENGKRTLGIITKPDFLREGTDNELSWIELAQNKDIYLERGWHMLKNRGDDQMKFTFAQRNEDEALFFSKGRYVDLPREYVGIDSLRERLSKLLLNHLIKELPSLKEEMSTKLEDTSQEIVKLGEKRTTIGEQRMMLMKISMSINDILKSAVKGYYENTFFGAIHMEAAVDAKENIRRFRAVVQHLNIKFAEDMRLRGHKYAVGVGPGDDDIEQAEDKKVQDQLKKLAEDISFLPKPKSLTRKEAIGWVKKTLERSRGYELAGTFQPMLISQLFWEQSQPWEKIAYEHIANVARICKEFVFAVLQHAAPAEFQPRLTGLSVDTTLASSLAAAKEELQKILADKARHPMTYNHYFTTTIQKQRQRKHQKMTKDATEASKLSVVYNNAYHTHFDPDKLEKAMADSIEQDMDVFSSQEALDNQRAYYKDELKYFVNAVCKAVVERHLVEPLPSIILSPLVVAQMTDKEIEFVAAEPPEITQQRAFLESRKAMLEKGLDTFREAMGGLKR</sequence>
<dbReference type="PROSITE" id="PS51388">
    <property type="entry name" value="GED"/>
    <property type="match status" value="1"/>
</dbReference>
<evidence type="ECO:0000313" key="5">
    <source>
        <dbReference type="EMBL" id="KAF2257206.1"/>
    </source>
</evidence>
<evidence type="ECO:0000259" key="3">
    <source>
        <dbReference type="PROSITE" id="PS51388"/>
    </source>
</evidence>
<dbReference type="GO" id="GO:0008017">
    <property type="term" value="F:microtubule binding"/>
    <property type="evidence" value="ECO:0007669"/>
    <property type="project" value="TreeGrafter"/>
</dbReference>
<dbReference type="PRINTS" id="PR00195">
    <property type="entry name" value="DYNAMIN"/>
</dbReference>
<dbReference type="SUPFAM" id="SSF52540">
    <property type="entry name" value="P-loop containing nucleoside triphosphate hydrolases"/>
    <property type="match status" value="1"/>
</dbReference>
<evidence type="ECO:0000256" key="1">
    <source>
        <dbReference type="ARBA" id="ARBA00022741"/>
    </source>
</evidence>
<dbReference type="InterPro" id="IPR030381">
    <property type="entry name" value="G_DYNAMIN_dom"/>
</dbReference>
<dbReference type="GO" id="GO:0016020">
    <property type="term" value="C:membrane"/>
    <property type="evidence" value="ECO:0007669"/>
    <property type="project" value="TreeGrafter"/>
</dbReference>
<dbReference type="Pfam" id="PF01031">
    <property type="entry name" value="Dynamin_M"/>
    <property type="match status" value="1"/>
</dbReference>
<dbReference type="AlphaFoldDB" id="A0A6A6J3J2"/>
<dbReference type="GO" id="GO:0000266">
    <property type="term" value="P:mitochondrial fission"/>
    <property type="evidence" value="ECO:0007669"/>
    <property type="project" value="TreeGrafter"/>
</dbReference>
<dbReference type="InterPro" id="IPR045063">
    <property type="entry name" value="Dynamin_N"/>
</dbReference>
<dbReference type="GO" id="GO:0003924">
    <property type="term" value="F:GTPase activity"/>
    <property type="evidence" value="ECO:0007669"/>
    <property type="project" value="InterPro"/>
</dbReference>
<dbReference type="GO" id="GO:0005525">
    <property type="term" value="F:GTP binding"/>
    <property type="evidence" value="ECO:0007669"/>
    <property type="project" value="InterPro"/>
</dbReference>
<gene>
    <name evidence="5" type="ORF">BU26DRAFT_527316</name>
</gene>